<proteinExistence type="predicted"/>
<reference evidence="1 2" key="1">
    <citation type="submission" date="2020-03" db="EMBL/GenBank/DDBJ databases">
        <title>WGS of actinomycetes isolated from Thailand.</title>
        <authorList>
            <person name="Thawai C."/>
        </authorList>
    </citation>
    <scope>NUCLEOTIDE SEQUENCE [LARGE SCALE GENOMIC DNA]</scope>
    <source>
        <strain evidence="1 2">SBST2-5</strain>
    </source>
</reference>
<organism evidence="1 2">
    <name type="scientific">Streptomyces composti</name>
    <dbReference type="NCBI Taxonomy" id="2720025"/>
    <lineage>
        <taxon>Bacteria</taxon>
        <taxon>Bacillati</taxon>
        <taxon>Actinomycetota</taxon>
        <taxon>Actinomycetes</taxon>
        <taxon>Kitasatosporales</taxon>
        <taxon>Streptomycetaceae</taxon>
        <taxon>Streptomyces</taxon>
    </lineage>
</organism>
<gene>
    <name evidence="1" type="ORF">HCJ93_08295</name>
</gene>
<protein>
    <submittedName>
        <fullName evidence="1">Uncharacterized protein</fullName>
    </submittedName>
</protein>
<sequence>MNYSVQGHLYQLAVPGDATVTAVDGALVIQHHWGPVSGIVKVLPIISEESHAAEADQ</sequence>
<keyword evidence="2" id="KW-1185">Reference proteome</keyword>
<dbReference type="Proteomes" id="UP000730591">
    <property type="component" value="Unassembled WGS sequence"/>
</dbReference>
<evidence type="ECO:0000313" key="1">
    <source>
        <dbReference type="EMBL" id="NJP50071.1"/>
    </source>
</evidence>
<evidence type="ECO:0000313" key="2">
    <source>
        <dbReference type="Proteomes" id="UP000730591"/>
    </source>
</evidence>
<name>A0ABX1A8N6_9ACTN</name>
<accession>A0ABX1A8N6</accession>
<dbReference type="RefSeq" id="WP_167992551.1">
    <property type="nucleotide sequence ID" value="NZ_JAATEM010000008.1"/>
</dbReference>
<comment type="caution">
    <text evidence="1">The sequence shown here is derived from an EMBL/GenBank/DDBJ whole genome shotgun (WGS) entry which is preliminary data.</text>
</comment>
<dbReference type="EMBL" id="JAATEM010000008">
    <property type="protein sequence ID" value="NJP50071.1"/>
    <property type="molecule type" value="Genomic_DNA"/>
</dbReference>